<dbReference type="PANTHER" id="PTHR43312">
    <property type="entry name" value="D-THREO-ALDOSE 1-DEHYDROGENASE"/>
    <property type="match status" value="1"/>
</dbReference>
<keyword evidence="3" id="KW-1185">Reference proteome</keyword>
<evidence type="ECO:0000313" key="2">
    <source>
        <dbReference type="EMBL" id="SDR05303.1"/>
    </source>
</evidence>
<name>A0A1H1FWC9_9MICC</name>
<evidence type="ECO:0000313" key="3">
    <source>
        <dbReference type="Proteomes" id="UP000181917"/>
    </source>
</evidence>
<accession>A0A1H1FWC9</accession>
<dbReference type="OrthoDB" id="9768851at2"/>
<dbReference type="CDD" id="cd19095">
    <property type="entry name" value="AKR_PA4992-like"/>
    <property type="match status" value="1"/>
</dbReference>
<protein>
    <submittedName>
        <fullName evidence="2">Predicted oxidoreductase</fullName>
    </submittedName>
</protein>
<dbReference type="Pfam" id="PF00248">
    <property type="entry name" value="Aldo_ket_red"/>
    <property type="match status" value="1"/>
</dbReference>
<feature type="domain" description="NADP-dependent oxidoreductase" evidence="1">
    <location>
        <begin position="16"/>
        <end position="296"/>
    </location>
</feature>
<proteinExistence type="predicted"/>
<organism evidence="2 3">
    <name type="scientific">Crystallibacter crystallopoietes</name>
    <dbReference type="NCBI Taxonomy" id="37928"/>
    <lineage>
        <taxon>Bacteria</taxon>
        <taxon>Bacillati</taxon>
        <taxon>Actinomycetota</taxon>
        <taxon>Actinomycetes</taxon>
        <taxon>Micrococcales</taxon>
        <taxon>Micrococcaceae</taxon>
        <taxon>Crystallibacter</taxon>
    </lineage>
</organism>
<dbReference type="InterPro" id="IPR053135">
    <property type="entry name" value="AKR2_Oxidoreductase"/>
</dbReference>
<dbReference type="RefSeq" id="WP_074701866.1">
    <property type="nucleotide sequence ID" value="NZ_CP018863.1"/>
</dbReference>
<dbReference type="AlphaFoldDB" id="A0A1H1FWC9"/>
<gene>
    <name evidence="2" type="ORF">SAMN04489742_3695</name>
</gene>
<dbReference type="Proteomes" id="UP000181917">
    <property type="component" value="Unassembled WGS sequence"/>
</dbReference>
<reference evidence="2 3" key="1">
    <citation type="submission" date="2016-10" db="EMBL/GenBank/DDBJ databases">
        <authorList>
            <person name="de Groot N.N."/>
        </authorList>
    </citation>
    <scope>NUCLEOTIDE SEQUENCE [LARGE SCALE GENOMIC DNA]</scope>
    <source>
        <strain evidence="2 3">DSM 20117</strain>
    </source>
</reference>
<dbReference type="STRING" id="37928.SAMN04489742_3695"/>
<dbReference type="EMBL" id="FNKH01000002">
    <property type="protein sequence ID" value="SDR05303.1"/>
    <property type="molecule type" value="Genomic_DNA"/>
</dbReference>
<dbReference type="PANTHER" id="PTHR43312:SF1">
    <property type="entry name" value="NADP-DEPENDENT OXIDOREDUCTASE DOMAIN-CONTAINING PROTEIN"/>
    <property type="match status" value="1"/>
</dbReference>
<sequence length="298" mass="32573">MQKKLLGQTGLFVSELGFGAGGYWGFTAFPEKKAAALIDIALEHGINLFDTGPNYSAGNAETRLGRILKERSAEPVVATKVGTRFVDGRHIKDFTPDGIEKSIVSSLRNLQLERLPLVHFHGFPRPAEPAIDKLLDLKDRDLIGHIGVSANGSGARKTVDMDVFNSLMIEYNVINRAGPAKIIDTAGSRGMGVLVKSPLAQTLFSNDIFKIRRRSDIWYLLRAMKNHRSKFTRGRSYRFLNHIDGMTGSEAALNFVLANPHVTSAITGTVDAQHLVSNIEAAGKGLPPELLKRIESTG</sequence>
<dbReference type="InterPro" id="IPR036812">
    <property type="entry name" value="NAD(P)_OxRdtase_dom_sf"/>
</dbReference>
<dbReference type="InterPro" id="IPR023210">
    <property type="entry name" value="NADP_OxRdtase_dom"/>
</dbReference>
<dbReference type="KEGG" id="acry:AC20117_20900"/>
<dbReference type="Gene3D" id="3.20.20.100">
    <property type="entry name" value="NADP-dependent oxidoreductase domain"/>
    <property type="match status" value="1"/>
</dbReference>
<dbReference type="SUPFAM" id="SSF51430">
    <property type="entry name" value="NAD(P)-linked oxidoreductase"/>
    <property type="match status" value="1"/>
</dbReference>
<evidence type="ECO:0000259" key="1">
    <source>
        <dbReference type="Pfam" id="PF00248"/>
    </source>
</evidence>